<dbReference type="SMART" id="SM00382">
    <property type="entry name" value="AAA"/>
    <property type="match status" value="1"/>
</dbReference>
<feature type="compositionally biased region" description="Low complexity" evidence="1">
    <location>
        <begin position="1091"/>
        <end position="1103"/>
    </location>
</feature>
<dbReference type="InterPro" id="IPR051162">
    <property type="entry name" value="T4SS_component"/>
</dbReference>
<name>A0A6V8L0D8_9ACTN</name>
<dbReference type="EMBL" id="BLPG01000001">
    <property type="protein sequence ID" value="GFJ87546.1"/>
    <property type="molecule type" value="Genomic_DNA"/>
</dbReference>
<evidence type="ECO:0000313" key="4">
    <source>
        <dbReference type="Proteomes" id="UP000482960"/>
    </source>
</evidence>
<dbReference type="PANTHER" id="PTHR30121">
    <property type="entry name" value="UNCHARACTERIZED PROTEIN YJGR-RELATED"/>
    <property type="match status" value="1"/>
</dbReference>
<dbReference type="RefSeq" id="WP_308785333.1">
    <property type="nucleotide sequence ID" value="NZ_BAABJB010000039.1"/>
</dbReference>
<dbReference type="Gene3D" id="3.40.50.300">
    <property type="entry name" value="P-loop containing nucleotide triphosphate hydrolases"/>
    <property type="match status" value="2"/>
</dbReference>
<evidence type="ECO:0000259" key="2">
    <source>
        <dbReference type="SMART" id="SM00382"/>
    </source>
</evidence>
<sequence>MTETMLKALAHLQFNYAPTRNDVWHPPRFHVDGLHTDVLTTVLDGLAAAERSPDASPIGVAVKGQRGAGKTHLLSRVRELTQLRGGYFFLVNLLDADAFWRSASVSMVDGLHQPVDGDGTTQLHVFLQRLTDALDLPVVTRMAVAGRAPMTPERLDAFAAALGGMSRQIGIGCRDTARALALLAGPDQRVQDVAMSYLLAADEAEAGERTAWGIGPTRRLAQELVSDVSRLLALTGPSVIAVDQVDGLIAQVAKRSFSAATPTETDTEDWRAAVRLDQVAGGLMELREMTWRTVTVLALLPVSWAVIKSNAVDTVQDRFRETATLESIPDAGVGRSLIERRLAAHYDEVGFVPPYPTWPVRPEAFADAADFTPRQLLINVERHIRSCVLNGELTEMTTLAAAAETAAPVPAQADRSSLRLLDERYAALREHAQVARLLDPENEDTEVPSLLASALNAWIREGTDADFDQDTIPVRKPALHARLRRTLDERNGDEAHWAFRAIAAQHYNAELARLRNACVAAGLAHGVAQRRLFVLRNDEWSESPKRRKAVEEFVAVGGRTLPLGENDLRSLVALRTLLAEEPDDLQAWLADRRPASRIALLATALADAGREPAAESVQPGAGVTPVDVETPLRADWVDAVTAGVDTEPTAAADADPSVTQVEVTLEPAGVDTGSVAVATPAGAYIQVGIEFDRDDPIHVELAALRKHTAIFAGSGSGKTVLIRRLVEECALLGVSAIVLDPNNDLARLGDAWPDAPHAWSDADAQAATDYLDSTEVVVWTPGREGGRPLTFQPLPDFSGVRDDPDEFTQAVDSAVDALAPRAQVAANTAKSLRGQAVLRQALRYHGRHGGAATLSGLIELLRDLPDGVSELIGAAAIAADLAENLEAARINDPLFGGTGESADPGTLLTPAPGKRARVSVISFVGLPGEEKRQGFVNQLQMALFSWIKRNPALDRPLGGLLVMDEAQTLAPSGPVTACTRSTLMLASQARKYGLGLVFATQAPKGLHSQLPGNAATQFFGLLNAPVHIEAAREMARFKGGDVPDISRLRSGQFYVAVEGQPFRKARTPLCLSHHPASPLSPEDVVARARRSPSAASGSPATSPLGGGAAVTSNAT</sequence>
<dbReference type="InterPro" id="IPR027417">
    <property type="entry name" value="P-loop_NTPase"/>
</dbReference>
<proteinExistence type="predicted"/>
<organism evidence="3 4">
    <name type="scientific">Phytohabitans rumicis</name>
    <dbReference type="NCBI Taxonomy" id="1076125"/>
    <lineage>
        <taxon>Bacteria</taxon>
        <taxon>Bacillati</taxon>
        <taxon>Actinomycetota</taxon>
        <taxon>Actinomycetes</taxon>
        <taxon>Micromonosporales</taxon>
        <taxon>Micromonosporaceae</taxon>
    </lineage>
</organism>
<reference evidence="3 4" key="1">
    <citation type="submission" date="2020-03" db="EMBL/GenBank/DDBJ databases">
        <title>Whole genome shotgun sequence of Phytohabitans rumicis NBRC 108638.</title>
        <authorList>
            <person name="Komaki H."/>
            <person name="Tamura T."/>
        </authorList>
    </citation>
    <scope>NUCLEOTIDE SEQUENCE [LARGE SCALE GENOMIC DNA]</scope>
    <source>
        <strain evidence="3 4">NBRC 108638</strain>
    </source>
</reference>
<dbReference type="InterPro" id="IPR002789">
    <property type="entry name" value="HerA_central"/>
</dbReference>
<dbReference type="Proteomes" id="UP000482960">
    <property type="component" value="Unassembled WGS sequence"/>
</dbReference>
<dbReference type="AlphaFoldDB" id="A0A6V8L0D8"/>
<gene>
    <name evidence="3" type="ORF">Prum_011880</name>
</gene>
<feature type="region of interest" description="Disordered" evidence="1">
    <location>
        <begin position="1073"/>
        <end position="1115"/>
    </location>
</feature>
<dbReference type="Pfam" id="PF01935">
    <property type="entry name" value="DUF87"/>
    <property type="match status" value="1"/>
</dbReference>
<accession>A0A6V8L0D8</accession>
<comment type="caution">
    <text evidence="3">The sequence shown here is derived from an EMBL/GenBank/DDBJ whole genome shotgun (WGS) entry which is preliminary data.</text>
</comment>
<reference evidence="3 4" key="2">
    <citation type="submission" date="2020-03" db="EMBL/GenBank/DDBJ databases">
        <authorList>
            <person name="Ichikawa N."/>
            <person name="Kimura A."/>
            <person name="Kitahashi Y."/>
            <person name="Uohara A."/>
        </authorList>
    </citation>
    <scope>NUCLEOTIDE SEQUENCE [LARGE SCALE GENOMIC DNA]</scope>
    <source>
        <strain evidence="3 4">NBRC 108638</strain>
    </source>
</reference>
<dbReference type="CDD" id="cd01127">
    <property type="entry name" value="TrwB_TraG_TraD_VirD4"/>
    <property type="match status" value="1"/>
</dbReference>
<dbReference type="SUPFAM" id="SSF52540">
    <property type="entry name" value="P-loop containing nucleoside triphosphate hydrolases"/>
    <property type="match status" value="1"/>
</dbReference>
<feature type="domain" description="AAA+ ATPase" evidence="2">
    <location>
        <begin position="704"/>
        <end position="1032"/>
    </location>
</feature>
<dbReference type="PANTHER" id="PTHR30121:SF6">
    <property type="entry name" value="SLR6007 PROTEIN"/>
    <property type="match status" value="1"/>
</dbReference>
<protein>
    <submittedName>
        <fullName evidence="3">ATPase</fullName>
    </submittedName>
</protein>
<evidence type="ECO:0000313" key="3">
    <source>
        <dbReference type="EMBL" id="GFJ87546.1"/>
    </source>
</evidence>
<dbReference type="InterPro" id="IPR003593">
    <property type="entry name" value="AAA+_ATPase"/>
</dbReference>
<keyword evidence="4" id="KW-1185">Reference proteome</keyword>
<evidence type="ECO:0000256" key="1">
    <source>
        <dbReference type="SAM" id="MobiDB-lite"/>
    </source>
</evidence>